<dbReference type="InterPro" id="IPR001269">
    <property type="entry name" value="DUS_fam"/>
</dbReference>
<dbReference type="PANTHER" id="PTHR42907">
    <property type="entry name" value="FMN-LINKED OXIDOREDUCTASES SUPERFAMILY PROTEIN"/>
    <property type="match status" value="1"/>
</dbReference>
<comment type="function">
    <text evidence="9">Catalyzes the synthesis of 5,6-dihydrouridine (D), a modified base found in the D-loop of most tRNAs, via the reduction of the C5-C6 double bond in target uridines. Specifically modifies U20 and U20a in tRNAs.</text>
</comment>
<keyword evidence="5 9" id="KW-0819">tRNA processing</keyword>
<dbReference type="EC" id="1.3.1.91" evidence="9"/>
<dbReference type="HAMAP" id="MF_02041">
    <property type="entry name" value="DusA_subfam"/>
    <property type="match status" value="1"/>
</dbReference>
<feature type="binding site" evidence="9">
    <location>
        <begin position="213"/>
        <end position="215"/>
    </location>
    <ligand>
        <name>FMN</name>
        <dbReference type="ChEBI" id="CHEBI:58210"/>
    </ligand>
</feature>
<dbReference type="InterPro" id="IPR018517">
    <property type="entry name" value="tRNA_hU_synthase_CS"/>
</dbReference>
<protein>
    <recommendedName>
        <fullName evidence="9">tRNA-dihydrouridine(20/20a) synthase</fullName>
        <ecNumber evidence="9">1.3.1.91</ecNumber>
    </recommendedName>
    <alternativeName>
        <fullName evidence="9">U20-specific dihydrouridine synthase</fullName>
        <shortName evidence="9">U20-specific Dus</shortName>
    </alternativeName>
    <alternativeName>
        <fullName evidence="9">tRNA-dihydrouridine synthase A</fullName>
    </alternativeName>
</protein>
<comment type="similarity">
    <text evidence="9">Belongs to the Dus family. DusA subfamily.</text>
</comment>
<dbReference type="Gene3D" id="3.20.20.70">
    <property type="entry name" value="Aldolase class I"/>
    <property type="match status" value="1"/>
</dbReference>
<gene>
    <name evidence="9 12" type="primary">dusA</name>
    <name evidence="12" type="ORF">ABS770_10880</name>
</gene>
<comment type="cofactor">
    <cofactor evidence="1 9 10">
        <name>FMN</name>
        <dbReference type="ChEBI" id="CHEBI:58210"/>
    </cofactor>
</comment>
<feature type="site" description="Interacts with tRNA" evidence="9">
    <location>
        <position position="99"/>
    </location>
</feature>
<evidence type="ECO:0000256" key="10">
    <source>
        <dbReference type="PIRNR" id="PIRNR006621"/>
    </source>
</evidence>
<dbReference type="NCBIfam" id="NF008774">
    <property type="entry name" value="PRK11815.1"/>
    <property type="match status" value="1"/>
</dbReference>
<name>A0ABV1R1Z2_9HYPH</name>
<dbReference type="PROSITE" id="PS01136">
    <property type="entry name" value="UPF0034"/>
    <property type="match status" value="1"/>
</dbReference>
<proteinExistence type="inferred from homology"/>
<feature type="binding site" evidence="9">
    <location>
        <position position="72"/>
    </location>
    <ligand>
        <name>FMN</name>
        <dbReference type="ChEBI" id="CHEBI:58210"/>
    </ligand>
</feature>
<keyword evidence="7 9" id="KW-0694">RNA-binding</keyword>
<dbReference type="Proteomes" id="UP001432995">
    <property type="component" value="Unassembled WGS sequence"/>
</dbReference>
<evidence type="ECO:0000256" key="2">
    <source>
        <dbReference type="ARBA" id="ARBA00022555"/>
    </source>
</evidence>
<dbReference type="Pfam" id="PF01207">
    <property type="entry name" value="Dus"/>
    <property type="match status" value="1"/>
</dbReference>
<keyword evidence="13" id="KW-1185">Reference proteome</keyword>
<keyword evidence="2 9" id="KW-0820">tRNA-binding</keyword>
<feature type="site" description="Interacts with tRNA; defines subfamily-specific binding signature" evidence="9">
    <location>
        <position position="185"/>
    </location>
</feature>
<dbReference type="InterPro" id="IPR004653">
    <property type="entry name" value="DusA"/>
</dbReference>
<comment type="catalytic activity">
    <reaction evidence="9">
        <text>5,6-dihydrouridine(20a) in tRNA + NAD(+) = uridine(20a) in tRNA + NADH + H(+)</text>
        <dbReference type="Rhea" id="RHEA:53348"/>
        <dbReference type="Rhea" id="RHEA-COMP:13535"/>
        <dbReference type="Rhea" id="RHEA-COMP:13536"/>
        <dbReference type="ChEBI" id="CHEBI:15378"/>
        <dbReference type="ChEBI" id="CHEBI:57540"/>
        <dbReference type="ChEBI" id="CHEBI:57945"/>
        <dbReference type="ChEBI" id="CHEBI:65315"/>
        <dbReference type="ChEBI" id="CHEBI:74443"/>
    </reaction>
</comment>
<evidence type="ECO:0000256" key="4">
    <source>
        <dbReference type="ARBA" id="ARBA00022643"/>
    </source>
</evidence>
<dbReference type="SUPFAM" id="SSF51395">
    <property type="entry name" value="FMN-linked oxidoreductases"/>
    <property type="match status" value="1"/>
</dbReference>
<organism evidence="12 13">
    <name type="scientific">Methylobacterium brachiatum</name>
    <dbReference type="NCBI Taxonomy" id="269660"/>
    <lineage>
        <taxon>Bacteria</taxon>
        <taxon>Pseudomonadati</taxon>
        <taxon>Pseudomonadota</taxon>
        <taxon>Alphaproteobacteria</taxon>
        <taxon>Hyphomicrobiales</taxon>
        <taxon>Methylobacteriaceae</taxon>
        <taxon>Methylobacterium</taxon>
    </lineage>
</organism>
<keyword evidence="6 9" id="KW-0521">NADP</keyword>
<dbReference type="PANTHER" id="PTHR42907:SF1">
    <property type="entry name" value="FMN-LINKED OXIDOREDUCTASES SUPERFAMILY PROTEIN"/>
    <property type="match status" value="1"/>
</dbReference>
<reference evidence="12" key="1">
    <citation type="submission" date="2024-06" db="EMBL/GenBank/DDBJ databases">
        <authorList>
            <person name="Campbell A.G."/>
        </authorList>
    </citation>
    <scope>NUCLEOTIDE SEQUENCE</scope>
    <source>
        <strain evidence="12">EM17</strain>
    </source>
</reference>
<comment type="similarity">
    <text evidence="10">Belongs to the dus family.</text>
</comment>
<feature type="binding site" evidence="9">
    <location>
        <position position="173"/>
    </location>
    <ligand>
        <name>FMN</name>
        <dbReference type="ChEBI" id="CHEBI:58210"/>
    </ligand>
</feature>
<feature type="site" description="Interacts with tRNA" evidence="9">
    <location>
        <position position="188"/>
    </location>
</feature>
<keyword evidence="3 9" id="KW-0285">Flavoprotein</keyword>
<evidence type="ECO:0000256" key="6">
    <source>
        <dbReference type="ARBA" id="ARBA00022857"/>
    </source>
</evidence>
<comment type="catalytic activity">
    <reaction evidence="9">
        <text>5,6-dihydrouridine(20) in tRNA + NADP(+) = uridine(20) in tRNA + NADPH + H(+)</text>
        <dbReference type="Rhea" id="RHEA:53336"/>
        <dbReference type="Rhea" id="RHEA-COMP:13533"/>
        <dbReference type="Rhea" id="RHEA-COMP:13534"/>
        <dbReference type="ChEBI" id="CHEBI:15378"/>
        <dbReference type="ChEBI" id="CHEBI:57783"/>
        <dbReference type="ChEBI" id="CHEBI:58349"/>
        <dbReference type="ChEBI" id="CHEBI:65315"/>
        <dbReference type="ChEBI" id="CHEBI:74443"/>
        <dbReference type="EC" id="1.3.1.91"/>
    </reaction>
</comment>
<evidence type="ECO:0000256" key="3">
    <source>
        <dbReference type="ARBA" id="ARBA00022630"/>
    </source>
</evidence>
<dbReference type="InterPro" id="IPR035587">
    <property type="entry name" value="DUS-like_FMN-bd"/>
</dbReference>
<evidence type="ECO:0000256" key="5">
    <source>
        <dbReference type="ARBA" id="ARBA00022694"/>
    </source>
</evidence>
<dbReference type="PIRSF" id="PIRSF006621">
    <property type="entry name" value="Dus"/>
    <property type="match status" value="1"/>
</dbReference>
<evidence type="ECO:0000313" key="12">
    <source>
        <dbReference type="EMBL" id="MER2288762.1"/>
    </source>
</evidence>
<evidence type="ECO:0000256" key="8">
    <source>
        <dbReference type="ARBA" id="ARBA00023002"/>
    </source>
</evidence>
<comment type="caution">
    <text evidence="12">The sequence shown here is derived from an EMBL/GenBank/DDBJ whole genome shotgun (WGS) entry which is preliminary data.</text>
</comment>
<evidence type="ECO:0000313" key="13">
    <source>
        <dbReference type="Proteomes" id="UP001432995"/>
    </source>
</evidence>
<evidence type="ECO:0000259" key="11">
    <source>
        <dbReference type="Pfam" id="PF01207"/>
    </source>
</evidence>
<comment type="catalytic activity">
    <reaction evidence="9">
        <text>5,6-dihydrouridine(20a) in tRNA + NADP(+) = uridine(20a) in tRNA + NADPH + H(+)</text>
        <dbReference type="Rhea" id="RHEA:53344"/>
        <dbReference type="Rhea" id="RHEA-COMP:13535"/>
        <dbReference type="Rhea" id="RHEA-COMP:13536"/>
        <dbReference type="ChEBI" id="CHEBI:15378"/>
        <dbReference type="ChEBI" id="CHEBI:57783"/>
        <dbReference type="ChEBI" id="CHEBI:58349"/>
        <dbReference type="ChEBI" id="CHEBI:65315"/>
        <dbReference type="ChEBI" id="CHEBI:74443"/>
    </reaction>
</comment>
<accession>A0ABV1R1Z2</accession>
<feature type="binding site" evidence="9">
    <location>
        <position position="141"/>
    </location>
    <ligand>
        <name>FMN</name>
        <dbReference type="ChEBI" id="CHEBI:58210"/>
    </ligand>
</feature>
<dbReference type="EMBL" id="JBELQD010000009">
    <property type="protein sequence ID" value="MER2288762.1"/>
    <property type="molecule type" value="Genomic_DNA"/>
</dbReference>
<feature type="site" description="Interacts with tRNA; defines subfamily-specific binding signature" evidence="9">
    <location>
        <position position="304"/>
    </location>
</feature>
<dbReference type="CDD" id="cd02801">
    <property type="entry name" value="DUS_like_FMN"/>
    <property type="match status" value="1"/>
</dbReference>
<dbReference type="Gene3D" id="1.20.120.1460">
    <property type="match status" value="1"/>
</dbReference>
<feature type="binding site" evidence="9">
    <location>
        <begin position="19"/>
        <end position="21"/>
    </location>
    <ligand>
        <name>FMN</name>
        <dbReference type="ChEBI" id="CHEBI:58210"/>
    </ligand>
</feature>
<sequence length="338" mass="36032">MTAAETCGALPGWRFSVAPMMDWTDRHCRAFHRTLSARARLYTEMVTTGAVLHGPRERLLGFSDLEHPVAVQLGGSDPAELAQAARIAAEFGYAEINLNVGCPSDRVQDGRFGACLMREPALVGDCVAAMKAAVSVPVTVKCRIGVDDQDPEAALDALADAVVTAGVDGLIVHARKAWLQGLSPKENRDVPPLDYGRAARLKRRLGALPVAVNGGLRDLDAAQDRLAEVDGVMVGRAAYTEPALLLGVDPTLFGVAAPVPDAFAAVEAFEPYIADVLARGERLHAVTRHMLGLFNGRPGARAFRRHLSTHGMRPDAGLQTLRDAVATVSREIPEARAA</sequence>
<feature type="active site" description="Proton donor" evidence="9">
    <location>
        <position position="102"/>
    </location>
</feature>
<evidence type="ECO:0000256" key="7">
    <source>
        <dbReference type="ARBA" id="ARBA00022884"/>
    </source>
</evidence>
<feature type="binding site" evidence="9">
    <location>
        <begin position="235"/>
        <end position="236"/>
    </location>
    <ligand>
        <name>FMN</name>
        <dbReference type="ChEBI" id="CHEBI:58210"/>
    </ligand>
</feature>
<dbReference type="InterPro" id="IPR013785">
    <property type="entry name" value="Aldolase_TIM"/>
</dbReference>
<keyword evidence="8 9" id="KW-0560">Oxidoreductase</keyword>
<feature type="domain" description="DUS-like FMN-binding" evidence="11">
    <location>
        <begin position="17"/>
        <end position="322"/>
    </location>
</feature>
<keyword evidence="4 9" id="KW-0288">FMN</keyword>
<dbReference type="RefSeq" id="WP_081496943.1">
    <property type="nucleotide sequence ID" value="NZ_JBELQD010000009.1"/>
</dbReference>
<evidence type="ECO:0000256" key="9">
    <source>
        <dbReference type="HAMAP-Rule" id="MF_02041"/>
    </source>
</evidence>
<dbReference type="GO" id="GO:0102264">
    <property type="term" value="F:tRNA-dihydrouridine20 synthase activity"/>
    <property type="evidence" value="ECO:0007669"/>
    <property type="project" value="UniProtKB-EC"/>
</dbReference>
<feature type="site" description="Interacts with tRNA; defines subfamily-specific binding signature" evidence="9">
    <location>
        <position position="301"/>
    </location>
</feature>
<evidence type="ECO:0000256" key="1">
    <source>
        <dbReference type="ARBA" id="ARBA00001917"/>
    </source>
</evidence>
<comment type="catalytic activity">
    <reaction evidence="9">
        <text>5,6-dihydrouridine(20) in tRNA + NAD(+) = uridine(20) in tRNA + NADH + H(+)</text>
        <dbReference type="Rhea" id="RHEA:53340"/>
        <dbReference type="Rhea" id="RHEA-COMP:13533"/>
        <dbReference type="Rhea" id="RHEA-COMP:13534"/>
        <dbReference type="ChEBI" id="CHEBI:15378"/>
        <dbReference type="ChEBI" id="CHEBI:57540"/>
        <dbReference type="ChEBI" id="CHEBI:57945"/>
        <dbReference type="ChEBI" id="CHEBI:65315"/>
        <dbReference type="ChEBI" id="CHEBI:74443"/>
        <dbReference type="EC" id="1.3.1.91"/>
    </reaction>
</comment>